<sequence length="420" mass="44677">MTTGLPMGADPADDRAAAAPSTEPSSTAGPLSHRRRWQLGVVQSMGPPELIDLVPGYLDPDLLPVDLLRGAYRDALAEFGSAALSYGDNQGAVEFREVMASLVSPACGPEHVLSTAGTSHALHLIATGLADPGDVVLVEQTGYDLGRGILADCGLRLREVPTDDDGLDPAALRSSVLEARSGGQRVAFVLVTPTFHNPTGRVMSLERRRELIAVAHHLGVLVVEDDAYADLGLTEPTLRPPTLLEMAGFTGVIALRTFSKTLGPGLRLGCMVAEQSLVQRLVSHGYFVSGGAPNHTTSLAITRLISDGDYHRHLEWLRTRLRTRRDALLGALRDGLGTDPVLRFTTPAGGYFLWAWSRGDHRETDLLAAAARAGVAVAEGSRFGTTSAPSARLAYSFNSPSRLADAGARLAEALTLEQNR</sequence>
<dbReference type="GO" id="GO:0047536">
    <property type="term" value="F:2-aminoadipate transaminase activity"/>
    <property type="evidence" value="ECO:0007669"/>
    <property type="project" value="TreeGrafter"/>
</dbReference>
<dbReference type="AlphaFoldDB" id="A0AAC9HRK9"/>
<dbReference type="InterPro" id="IPR015421">
    <property type="entry name" value="PyrdxlP-dep_Trfase_major"/>
</dbReference>
<keyword evidence="4" id="KW-1185">Reference proteome</keyword>
<dbReference type="KEGG" id="ahm:TL08_16290"/>
<dbReference type="Gene3D" id="3.40.640.10">
    <property type="entry name" value="Type I PLP-dependent aspartate aminotransferase-like (Major domain)"/>
    <property type="match status" value="1"/>
</dbReference>
<keyword evidence="3" id="KW-0032">Aminotransferase</keyword>
<dbReference type="GO" id="GO:0030170">
    <property type="term" value="F:pyridoxal phosphate binding"/>
    <property type="evidence" value="ECO:0007669"/>
    <property type="project" value="InterPro"/>
</dbReference>
<accession>A0AAC9HRK9</accession>
<feature type="region of interest" description="Disordered" evidence="1">
    <location>
        <begin position="1"/>
        <end position="32"/>
    </location>
</feature>
<dbReference type="InterPro" id="IPR015422">
    <property type="entry name" value="PyrdxlP-dep_Trfase_small"/>
</dbReference>
<organism evidence="3 4">
    <name type="scientific">Actinoalloteichus hymeniacidonis</name>
    <dbReference type="NCBI Taxonomy" id="340345"/>
    <lineage>
        <taxon>Bacteria</taxon>
        <taxon>Bacillati</taxon>
        <taxon>Actinomycetota</taxon>
        <taxon>Actinomycetes</taxon>
        <taxon>Pseudonocardiales</taxon>
        <taxon>Pseudonocardiaceae</taxon>
        <taxon>Actinoalloteichus</taxon>
    </lineage>
</organism>
<evidence type="ECO:0000259" key="2">
    <source>
        <dbReference type="Pfam" id="PF00155"/>
    </source>
</evidence>
<evidence type="ECO:0000256" key="1">
    <source>
        <dbReference type="SAM" id="MobiDB-lite"/>
    </source>
</evidence>
<dbReference type="Gene3D" id="3.90.1150.10">
    <property type="entry name" value="Aspartate Aminotransferase, domain 1"/>
    <property type="match status" value="1"/>
</dbReference>
<dbReference type="RefSeq" id="WP_084643099.1">
    <property type="nucleotide sequence ID" value="NZ_CP014859.1"/>
</dbReference>
<dbReference type="InterPro" id="IPR015424">
    <property type="entry name" value="PyrdxlP-dep_Trfase"/>
</dbReference>
<reference evidence="4" key="1">
    <citation type="submission" date="2016-03" db="EMBL/GenBank/DDBJ databases">
        <title>Complete genome sequence of the type strain Actinoalloteichus hymeniacidonis DSM 45092.</title>
        <authorList>
            <person name="Schaffert L."/>
            <person name="Albersmeier A."/>
            <person name="Winkler A."/>
            <person name="Kalinowski J."/>
            <person name="Zotchev S."/>
            <person name="Ruckert C."/>
        </authorList>
    </citation>
    <scope>NUCLEOTIDE SEQUENCE [LARGE SCALE GENOMIC DNA]</scope>
    <source>
        <strain evidence="4">HPA177(T) (DSM 45092(T))</strain>
    </source>
</reference>
<dbReference type="EMBL" id="CP014859">
    <property type="protein sequence ID" value="AOS64058.1"/>
    <property type="molecule type" value="Genomic_DNA"/>
</dbReference>
<dbReference type="Pfam" id="PF00155">
    <property type="entry name" value="Aminotran_1_2"/>
    <property type="match status" value="1"/>
</dbReference>
<protein>
    <submittedName>
        <fullName evidence="3">Transcriptional regulator with HTH domain and aminotransferase domain</fullName>
    </submittedName>
</protein>
<dbReference type="PANTHER" id="PTHR42858:SF1">
    <property type="entry name" value="LD15494P"/>
    <property type="match status" value="1"/>
</dbReference>
<feature type="domain" description="Aminotransferase class I/classII large" evidence="2">
    <location>
        <begin position="79"/>
        <end position="395"/>
    </location>
</feature>
<name>A0AAC9HRK9_9PSEU</name>
<gene>
    <name evidence="3" type="ORF">TL08_16290</name>
</gene>
<dbReference type="SUPFAM" id="SSF53383">
    <property type="entry name" value="PLP-dependent transferases"/>
    <property type="match status" value="1"/>
</dbReference>
<dbReference type="CDD" id="cd00609">
    <property type="entry name" value="AAT_like"/>
    <property type="match status" value="1"/>
</dbReference>
<dbReference type="Proteomes" id="UP000095210">
    <property type="component" value="Chromosome"/>
</dbReference>
<evidence type="ECO:0000313" key="4">
    <source>
        <dbReference type="Proteomes" id="UP000095210"/>
    </source>
</evidence>
<dbReference type="InterPro" id="IPR004839">
    <property type="entry name" value="Aminotransferase_I/II_large"/>
</dbReference>
<evidence type="ECO:0000313" key="3">
    <source>
        <dbReference type="EMBL" id="AOS64058.1"/>
    </source>
</evidence>
<dbReference type="PANTHER" id="PTHR42858">
    <property type="entry name" value="AMINOTRANSFERASE"/>
    <property type="match status" value="1"/>
</dbReference>
<feature type="compositionally biased region" description="Low complexity" evidence="1">
    <location>
        <begin position="17"/>
        <end position="28"/>
    </location>
</feature>
<keyword evidence="3" id="KW-0808">Transferase</keyword>
<proteinExistence type="predicted"/>